<keyword evidence="7" id="KW-0175">Coiled coil</keyword>
<proteinExistence type="predicted"/>
<accession>A0ABX2CT03</accession>
<feature type="domain" description="PAC" evidence="10">
    <location>
        <begin position="469"/>
        <end position="520"/>
    </location>
</feature>
<dbReference type="Pfam" id="PF02518">
    <property type="entry name" value="HATPase_c"/>
    <property type="match status" value="1"/>
</dbReference>
<evidence type="ECO:0000259" key="8">
    <source>
        <dbReference type="PROSITE" id="PS50109"/>
    </source>
</evidence>
<comment type="caution">
    <text evidence="11">The sequence shown here is derived from an EMBL/GenBank/DDBJ whole genome shotgun (WGS) entry which is preliminary data.</text>
</comment>
<feature type="domain" description="PAS" evidence="9">
    <location>
        <begin position="7"/>
        <end position="80"/>
    </location>
</feature>
<dbReference type="PANTHER" id="PTHR43304:SF1">
    <property type="entry name" value="PAC DOMAIN-CONTAINING PROTEIN"/>
    <property type="match status" value="1"/>
</dbReference>
<evidence type="ECO:0000259" key="9">
    <source>
        <dbReference type="PROSITE" id="PS50112"/>
    </source>
</evidence>
<evidence type="ECO:0000256" key="3">
    <source>
        <dbReference type="ARBA" id="ARBA00022553"/>
    </source>
</evidence>
<comment type="catalytic activity">
    <reaction evidence="1">
        <text>ATP + protein L-histidine = ADP + protein N-phospho-L-histidine.</text>
        <dbReference type="EC" id="2.7.13.3"/>
    </reaction>
</comment>
<evidence type="ECO:0000256" key="7">
    <source>
        <dbReference type="SAM" id="Coils"/>
    </source>
</evidence>
<dbReference type="SMART" id="SM00086">
    <property type="entry name" value="PAC"/>
    <property type="match status" value="6"/>
</dbReference>
<dbReference type="Pfam" id="PF13426">
    <property type="entry name" value="PAS_9"/>
    <property type="match status" value="2"/>
</dbReference>
<dbReference type="PRINTS" id="PR00344">
    <property type="entry name" value="BCTRLSENSOR"/>
</dbReference>
<keyword evidence="12" id="KW-1185">Reference proteome</keyword>
<evidence type="ECO:0000313" key="11">
    <source>
        <dbReference type="EMBL" id="NQE33551.1"/>
    </source>
</evidence>
<dbReference type="InterPro" id="IPR052162">
    <property type="entry name" value="Sensor_kinase/Photoreceptor"/>
</dbReference>
<dbReference type="SUPFAM" id="SSF55785">
    <property type="entry name" value="PYP-like sensor domain (PAS domain)"/>
    <property type="match status" value="6"/>
</dbReference>
<keyword evidence="3" id="KW-0597">Phosphoprotein</keyword>
<feature type="domain" description="PAC" evidence="10">
    <location>
        <begin position="618"/>
        <end position="674"/>
    </location>
</feature>
<dbReference type="SMART" id="SM00387">
    <property type="entry name" value="HATPase_c"/>
    <property type="match status" value="1"/>
</dbReference>
<dbReference type="InterPro" id="IPR000700">
    <property type="entry name" value="PAS-assoc_C"/>
</dbReference>
<dbReference type="Pfam" id="PF08447">
    <property type="entry name" value="PAS_3"/>
    <property type="match status" value="2"/>
</dbReference>
<feature type="domain" description="Histidine kinase" evidence="8">
    <location>
        <begin position="843"/>
        <end position="1102"/>
    </location>
</feature>
<gene>
    <name evidence="11" type="primary">pfyP</name>
    <name evidence="11" type="ORF">E5S67_01270</name>
</gene>
<dbReference type="SUPFAM" id="SSF55874">
    <property type="entry name" value="ATPase domain of HSP90 chaperone/DNA topoisomerase II/histidine kinase"/>
    <property type="match status" value="1"/>
</dbReference>
<evidence type="ECO:0000256" key="2">
    <source>
        <dbReference type="ARBA" id="ARBA00012438"/>
    </source>
</evidence>
<dbReference type="InterPro" id="IPR005467">
    <property type="entry name" value="His_kinase_dom"/>
</dbReference>
<dbReference type="InterPro" id="IPR013656">
    <property type="entry name" value="PAS_4"/>
</dbReference>
<dbReference type="InterPro" id="IPR001610">
    <property type="entry name" value="PAC"/>
</dbReference>
<keyword evidence="5" id="KW-0418">Kinase</keyword>
<feature type="domain" description="PAS" evidence="9">
    <location>
        <begin position="136"/>
        <end position="181"/>
    </location>
</feature>
<reference evidence="11 12" key="1">
    <citation type="journal article" date="2020" name="Sci. Rep.">
        <title>A novel cyanobacterial geosmin producer, revising GeoA distribution and dispersion patterns in Bacteria.</title>
        <authorList>
            <person name="Churro C."/>
            <person name="Semedo-Aguiar A.P."/>
            <person name="Silva A.D."/>
            <person name="Pereira-Leal J.B."/>
            <person name="Leite R.B."/>
        </authorList>
    </citation>
    <scope>NUCLEOTIDE SEQUENCE [LARGE SCALE GENOMIC DNA]</scope>
    <source>
        <strain evidence="11 12">IPMA8</strain>
    </source>
</reference>
<dbReference type="SUPFAM" id="SSF47384">
    <property type="entry name" value="Homodimeric domain of signal transducing histidine kinase"/>
    <property type="match status" value="1"/>
</dbReference>
<dbReference type="PROSITE" id="PS50112">
    <property type="entry name" value="PAS"/>
    <property type="match status" value="3"/>
</dbReference>
<dbReference type="SMART" id="SM00091">
    <property type="entry name" value="PAS"/>
    <property type="match status" value="5"/>
</dbReference>
<dbReference type="InterPro" id="IPR013655">
    <property type="entry name" value="PAS_fold_3"/>
</dbReference>
<dbReference type="InterPro" id="IPR035965">
    <property type="entry name" value="PAS-like_dom_sf"/>
</dbReference>
<feature type="domain" description="PAC" evidence="10">
    <location>
        <begin position="750"/>
        <end position="802"/>
    </location>
</feature>
<organism evidence="11 12">
    <name type="scientific">Microcoleus asticus IPMA8</name>
    <dbReference type="NCBI Taxonomy" id="2563858"/>
    <lineage>
        <taxon>Bacteria</taxon>
        <taxon>Bacillati</taxon>
        <taxon>Cyanobacteriota</taxon>
        <taxon>Cyanophyceae</taxon>
        <taxon>Oscillatoriophycideae</taxon>
        <taxon>Oscillatoriales</taxon>
        <taxon>Microcoleaceae</taxon>
        <taxon>Microcoleus</taxon>
        <taxon>Microcoleus asticus</taxon>
    </lineage>
</organism>
<evidence type="ECO:0000259" key="10">
    <source>
        <dbReference type="PROSITE" id="PS50113"/>
    </source>
</evidence>
<feature type="domain" description="PAC" evidence="10">
    <location>
        <begin position="81"/>
        <end position="135"/>
    </location>
</feature>
<keyword evidence="6" id="KW-0902">Two-component regulatory system</keyword>
<dbReference type="Gene3D" id="3.30.565.10">
    <property type="entry name" value="Histidine kinase-like ATPase, C-terminal domain"/>
    <property type="match status" value="1"/>
</dbReference>
<dbReference type="InterPro" id="IPR003661">
    <property type="entry name" value="HisK_dim/P_dom"/>
</dbReference>
<dbReference type="InterPro" id="IPR004358">
    <property type="entry name" value="Sig_transdc_His_kin-like_C"/>
</dbReference>
<dbReference type="InterPro" id="IPR036890">
    <property type="entry name" value="HATPase_C_sf"/>
</dbReference>
<evidence type="ECO:0000256" key="5">
    <source>
        <dbReference type="ARBA" id="ARBA00022777"/>
    </source>
</evidence>
<dbReference type="PANTHER" id="PTHR43304">
    <property type="entry name" value="PHYTOCHROME-LIKE PROTEIN CPH1"/>
    <property type="match status" value="1"/>
</dbReference>
<evidence type="ECO:0000256" key="6">
    <source>
        <dbReference type="ARBA" id="ARBA00023012"/>
    </source>
</evidence>
<feature type="coiled-coil region" evidence="7">
    <location>
        <begin position="511"/>
        <end position="542"/>
    </location>
</feature>
<dbReference type="NCBIfam" id="TIGR00229">
    <property type="entry name" value="sensory_box"/>
    <property type="match status" value="5"/>
</dbReference>
<evidence type="ECO:0000256" key="4">
    <source>
        <dbReference type="ARBA" id="ARBA00022679"/>
    </source>
</evidence>
<dbReference type="CDD" id="cd00082">
    <property type="entry name" value="HisKA"/>
    <property type="match status" value="1"/>
</dbReference>
<protein>
    <recommendedName>
        <fullName evidence="2">histidine kinase</fullName>
        <ecNumber evidence="2">2.7.13.3</ecNumber>
    </recommendedName>
</protein>
<dbReference type="RefSeq" id="WP_172186226.1">
    <property type="nucleotide sequence ID" value="NZ_CAWPPK010000068.1"/>
</dbReference>
<keyword evidence="4" id="KW-0808">Transferase</keyword>
<dbReference type="Gene3D" id="3.30.450.20">
    <property type="entry name" value="PAS domain"/>
    <property type="match status" value="6"/>
</dbReference>
<name>A0ABX2CT03_9CYAN</name>
<feature type="domain" description="PAS" evidence="9">
    <location>
        <begin position="675"/>
        <end position="746"/>
    </location>
</feature>
<dbReference type="PROSITE" id="PS50113">
    <property type="entry name" value="PAC"/>
    <property type="match status" value="5"/>
</dbReference>
<evidence type="ECO:0000313" key="12">
    <source>
        <dbReference type="Proteomes" id="UP000702425"/>
    </source>
</evidence>
<evidence type="ECO:0000256" key="1">
    <source>
        <dbReference type="ARBA" id="ARBA00000085"/>
    </source>
</evidence>
<dbReference type="EC" id="2.7.13.3" evidence="2"/>
<dbReference type="InterPro" id="IPR036097">
    <property type="entry name" value="HisK_dim/P_sf"/>
</dbReference>
<dbReference type="Pfam" id="PF08448">
    <property type="entry name" value="PAS_4"/>
    <property type="match status" value="1"/>
</dbReference>
<dbReference type="PROSITE" id="PS50109">
    <property type="entry name" value="HIS_KIN"/>
    <property type="match status" value="1"/>
</dbReference>
<dbReference type="Proteomes" id="UP000702425">
    <property type="component" value="Unassembled WGS sequence"/>
</dbReference>
<dbReference type="Gene3D" id="1.10.287.130">
    <property type="match status" value="1"/>
</dbReference>
<dbReference type="CDD" id="cd00130">
    <property type="entry name" value="PAS"/>
    <property type="match status" value="4"/>
</dbReference>
<feature type="coiled-coil region" evidence="7">
    <location>
        <begin position="797"/>
        <end position="834"/>
    </location>
</feature>
<sequence>MTTDSFNLSLLERAIAASSNSILIADARKPDIPIIYCNPAFEKLTGYSAEEVIGRNCRFLQGPDTDSAELDKLRSSLRSGTEIQVVLKNYRKDKTPFWNELMVSPILDNEGKLTHFIGVQNDISKRVAAETALQESEERLRAIATATPVPMLITRLEDSVILYANPALCKTLGLSYEQLIGCKKNEFYANINDRRQLLELVKQNGFSDSEQICLRKANGSFFWVKMSMRAINFNGEAAILSAFYDITDRVEAETALRQSEARFQKLAANVPGMIYQFQLAADGTMSFPYLSSGCRELWELEPEVLQNSAIPAIEMIHPDDTPSFHESVAISAKTLEPWRWEGRLVFPGDGIKWISGASRPEPGEKDDIIWDGLLIDISDRKLAESALQQSEARFQKMAANLPGMIYQYLLHPDGSDEFIYVSSGCWELYELEPEKLQKNSDLMWSTVHPEDLKPLLESVAVSGKTLKPWIYEGRIVTRSGKLKWIRGIARPELQQGGDILWEGVTIDISDRKLAEIALSESKSALQQANQELEKRVLERTEALQTSQKMLWLVINNIPQLIVWKDRDSVYLGGNKNLANVAGFNHPSEIVGLTDYDMPWKPEETEFFRACDRHIMATNTPEYHIIEPQLQADGTQRWLDTNKIPLHDNNGNVVGILCTFEDITERLSLEAKVRASEELFRTIFEDAPIAIYLANLDDNKFVRVNKTYCEMLGYTAAELLAKTFIEIGHPEDNPKNLEVADALYRGEITSYQIEIRQISATGKIVWVNVTATLIRDGEGKPIYKLGMIENITNRKISAAALQASQSQLRKQAAQLQEAYEQLQHAQIQLVQSEKMSSLGQMVAGIAHEINNPATFINGNISHTYNYFHDLIELLNLYQQCYPSPAPQIAKKVKDLDLDFLKEDLPRMLNSMRVGIERIGKIVLSLRNFSRLDESEMKLVDLHEGIDSTLLIVQHRLHQENRKSRIEIIKEYGKISKICCSAGQLNQVFLNIITNAIDAVENQPQPRTIVIRTEMKKAGLKSHSKSQLSHCDRIVICIADSGPGMTEDVRKRLFDPFFTTKPVGSGTGLGLSISHQIVVEKHRGSLRCISAPGQGAEFWIEIPC</sequence>
<dbReference type="InterPro" id="IPR000014">
    <property type="entry name" value="PAS"/>
</dbReference>
<dbReference type="EMBL" id="SRRZ01000016">
    <property type="protein sequence ID" value="NQE33551.1"/>
    <property type="molecule type" value="Genomic_DNA"/>
</dbReference>
<dbReference type="InterPro" id="IPR003594">
    <property type="entry name" value="HATPase_dom"/>
</dbReference>
<feature type="domain" description="PAC" evidence="10">
    <location>
        <begin position="208"/>
        <end position="258"/>
    </location>
</feature>